<evidence type="ECO:0000259" key="4">
    <source>
        <dbReference type="PROSITE" id="PS51352"/>
    </source>
</evidence>
<dbReference type="PROSITE" id="PS51352">
    <property type="entry name" value="THIOREDOXIN_2"/>
    <property type="match status" value="1"/>
</dbReference>
<dbReference type="InterPro" id="IPR013766">
    <property type="entry name" value="Thioredoxin_domain"/>
</dbReference>
<dbReference type="SUPFAM" id="SSF52833">
    <property type="entry name" value="Thioredoxin-like"/>
    <property type="match status" value="1"/>
</dbReference>
<evidence type="ECO:0000256" key="3">
    <source>
        <dbReference type="SAM" id="SignalP"/>
    </source>
</evidence>
<evidence type="ECO:0000313" key="5">
    <source>
        <dbReference type="Proteomes" id="UP000887575"/>
    </source>
</evidence>
<dbReference type="PANTHER" id="PTHR15337:SF23">
    <property type="entry name" value="THIOREDOXIN DOMAIN-CONTAINING PROTEIN"/>
    <property type="match status" value="1"/>
</dbReference>
<feature type="chain" id="PRO_5041902674" evidence="3">
    <location>
        <begin position="17"/>
        <end position="212"/>
    </location>
</feature>
<dbReference type="PANTHER" id="PTHR15337">
    <property type="entry name" value="ANTERIOR GRADIENT PROTEIN-RELATED"/>
    <property type="match status" value="1"/>
</dbReference>
<dbReference type="FunFam" id="3.40.30.10:FF:000406">
    <property type="entry name" value="ThioredoXin Domain Containing protein homolog"/>
    <property type="match status" value="1"/>
</dbReference>
<dbReference type="InterPro" id="IPR051099">
    <property type="entry name" value="AGR/TXD"/>
</dbReference>
<dbReference type="InterPro" id="IPR036249">
    <property type="entry name" value="Thioredoxin-like_sf"/>
</dbReference>
<dbReference type="AlphaFoldDB" id="A0AAF3F0A4"/>
<feature type="region of interest" description="Disordered" evidence="2">
    <location>
        <begin position="172"/>
        <end position="212"/>
    </location>
</feature>
<sequence>MQLLFGLLALSGVSLAFKDDIKEIYQNPLSHGFGEDIAWVKWEDAIEKALDENKPIFLLIHKAWCHACKALKKTFQQSNARKAFKKLSEFFIMVNTEDEEEPFEEEYRPDGKYIPRLLFLDKNGDLLSEFKNKKAEYKKYAYYYSSPADILNSMKDVIQHFGFEVPELKRGEKLQARGGKKDSKDTKEKEEKKEKKDEKKKDKKDKGDKSEL</sequence>
<evidence type="ECO:0000313" key="6">
    <source>
        <dbReference type="WBParaSite" id="MBELARI_LOCUS19923"/>
    </source>
</evidence>
<name>A0AAF3F0A4_9BILA</name>
<keyword evidence="1 3" id="KW-0732">Signal</keyword>
<reference evidence="6" key="1">
    <citation type="submission" date="2024-02" db="UniProtKB">
        <authorList>
            <consortium name="WormBaseParasite"/>
        </authorList>
    </citation>
    <scope>IDENTIFICATION</scope>
</reference>
<organism evidence="5 6">
    <name type="scientific">Mesorhabditis belari</name>
    <dbReference type="NCBI Taxonomy" id="2138241"/>
    <lineage>
        <taxon>Eukaryota</taxon>
        <taxon>Metazoa</taxon>
        <taxon>Ecdysozoa</taxon>
        <taxon>Nematoda</taxon>
        <taxon>Chromadorea</taxon>
        <taxon>Rhabditida</taxon>
        <taxon>Rhabditina</taxon>
        <taxon>Rhabditomorpha</taxon>
        <taxon>Rhabditoidea</taxon>
        <taxon>Rhabditidae</taxon>
        <taxon>Mesorhabditinae</taxon>
        <taxon>Mesorhabditis</taxon>
    </lineage>
</organism>
<feature type="signal peptide" evidence="3">
    <location>
        <begin position="1"/>
        <end position="16"/>
    </location>
</feature>
<evidence type="ECO:0000256" key="2">
    <source>
        <dbReference type="SAM" id="MobiDB-lite"/>
    </source>
</evidence>
<dbReference type="Gene3D" id="3.40.30.10">
    <property type="entry name" value="Glutaredoxin"/>
    <property type="match status" value="1"/>
</dbReference>
<keyword evidence="5" id="KW-1185">Reference proteome</keyword>
<dbReference type="GO" id="GO:0005783">
    <property type="term" value="C:endoplasmic reticulum"/>
    <property type="evidence" value="ECO:0007669"/>
    <property type="project" value="TreeGrafter"/>
</dbReference>
<dbReference type="Pfam" id="PF13899">
    <property type="entry name" value="Thioredoxin_7"/>
    <property type="match status" value="1"/>
</dbReference>
<dbReference type="WBParaSite" id="MBELARI_LOCUS19923">
    <property type="protein sequence ID" value="MBELARI_LOCUS19923"/>
    <property type="gene ID" value="MBELARI_LOCUS19923"/>
</dbReference>
<proteinExistence type="predicted"/>
<protein>
    <submittedName>
        <fullName evidence="6">Thioredoxin domain-containing protein</fullName>
    </submittedName>
</protein>
<evidence type="ECO:0000256" key="1">
    <source>
        <dbReference type="ARBA" id="ARBA00022729"/>
    </source>
</evidence>
<feature type="domain" description="Thioredoxin" evidence="4">
    <location>
        <begin position="3"/>
        <end position="159"/>
    </location>
</feature>
<dbReference type="Proteomes" id="UP000887575">
    <property type="component" value="Unassembled WGS sequence"/>
</dbReference>
<accession>A0AAF3F0A4</accession>